<evidence type="ECO:0000256" key="4">
    <source>
        <dbReference type="SAM" id="MobiDB-lite"/>
    </source>
</evidence>
<keyword evidence="6" id="KW-1185">Reference proteome</keyword>
<proteinExistence type="inferred from homology"/>
<evidence type="ECO:0000256" key="1">
    <source>
        <dbReference type="ARBA" id="ARBA00006484"/>
    </source>
</evidence>
<accession>A0A4S4KCQ0</accession>
<sequence length="151" mass="16705">MNFDALLDRSSSGGEGEETAYEEKVKEVREKMGPQNLYMMSKYGNVVFASELAKRYGDQGIISISVNPGNIKSDLMRNASTVQKVLLKLLLYPTEQGAITQLFAGTAPEAADMNGKYLIPFARVGKARVDALDPIVGEKLWAWMERQVVDI</sequence>
<dbReference type="SUPFAM" id="SSF51735">
    <property type="entry name" value="NAD(P)-binding Rossmann-fold domains"/>
    <property type="match status" value="1"/>
</dbReference>
<evidence type="ECO:0000256" key="3">
    <source>
        <dbReference type="ARBA" id="ARBA00023002"/>
    </source>
</evidence>
<feature type="region of interest" description="Disordered" evidence="4">
    <location>
        <begin position="1"/>
        <end position="21"/>
    </location>
</feature>
<organism evidence="5 6">
    <name type="scientific">Hermanssonia centrifuga</name>
    <dbReference type="NCBI Taxonomy" id="98765"/>
    <lineage>
        <taxon>Eukaryota</taxon>
        <taxon>Fungi</taxon>
        <taxon>Dikarya</taxon>
        <taxon>Basidiomycota</taxon>
        <taxon>Agaricomycotina</taxon>
        <taxon>Agaricomycetes</taxon>
        <taxon>Polyporales</taxon>
        <taxon>Meruliaceae</taxon>
        <taxon>Hermanssonia</taxon>
    </lineage>
</organism>
<dbReference type="InterPro" id="IPR036291">
    <property type="entry name" value="NAD(P)-bd_dom_sf"/>
</dbReference>
<protein>
    <submittedName>
        <fullName evidence="5">Uncharacterized protein</fullName>
    </submittedName>
</protein>
<comment type="similarity">
    <text evidence="1">Belongs to the short-chain dehydrogenases/reductases (SDR) family.</text>
</comment>
<name>A0A4S4KCQ0_9APHY</name>
<dbReference type="EMBL" id="SGPJ01000509">
    <property type="protein sequence ID" value="THG94069.1"/>
    <property type="molecule type" value="Genomic_DNA"/>
</dbReference>
<dbReference type="Proteomes" id="UP000309038">
    <property type="component" value="Unassembled WGS sequence"/>
</dbReference>
<dbReference type="GO" id="GO:0016491">
    <property type="term" value="F:oxidoreductase activity"/>
    <property type="evidence" value="ECO:0007669"/>
    <property type="project" value="UniProtKB-KW"/>
</dbReference>
<reference evidence="5 6" key="1">
    <citation type="submission" date="2019-02" db="EMBL/GenBank/DDBJ databases">
        <title>Genome sequencing of the rare red list fungi Phlebia centrifuga.</title>
        <authorList>
            <person name="Buettner E."/>
            <person name="Kellner H."/>
        </authorList>
    </citation>
    <scope>NUCLEOTIDE SEQUENCE [LARGE SCALE GENOMIC DNA]</scope>
    <source>
        <strain evidence="5 6">DSM 108282</strain>
    </source>
</reference>
<keyword evidence="3" id="KW-0560">Oxidoreductase</keyword>
<comment type="caution">
    <text evidence="5">The sequence shown here is derived from an EMBL/GenBank/DDBJ whole genome shotgun (WGS) entry which is preliminary data.</text>
</comment>
<dbReference type="AlphaFoldDB" id="A0A4S4KCQ0"/>
<dbReference type="PANTHER" id="PTHR24320">
    <property type="entry name" value="RETINOL DEHYDROGENASE"/>
    <property type="match status" value="1"/>
</dbReference>
<dbReference type="Gene3D" id="3.40.50.720">
    <property type="entry name" value="NAD(P)-binding Rossmann-like Domain"/>
    <property type="match status" value="1"/>
</dbReference>
<evidence type="ECO:0000256" key="2">
    <source>
        <dbReference type="ARBA" id="ARBA00022857"/>
    </source>
</evidence>
<evidence type="ECO:0000313" key="5">
    <source>
        <dbReference type="EMBL" id="THG94069.1"/>
    </source>
</evidence>
<gene>
    <name evidence="5" type="ORF">EW026_g7328</name>
</gene>
<keyword evidence="2" id="KW-0521">NADP</keyword>
<dbReference type="PANTHER" id="PTHR24320:SF236">
    <property type="entry name" value="SHORT-CHAIN DEHYDROGENASE-RELATED"/>
    <property type="match status" value="1"/>
</dbReference>
<evidence type="ECO:0000313" key="6">
    <source>
        <dbReference type="Proteomes" id="UP000309038"/>
    </source>
</evidence>